<evidence type="ECO:0000256" key="3">
    <source>
        <dbReference type="ARBA" id="ARBA00022679"/>
    </source>
</evidence>
<feature type="transmembrane region" description="Helical" evidence="10">
    <location>
        <begin position="90"/>
        <end position="108"/>
    </location>
</feature>
<comment type="subunit">
    <text evidence="10">Probably interacts with PlsX.</text>
</comment>
<comment type="catalytic activity">
    <reaction evidence="10">
        <text>an acyl phosphate + sn-glycerol 3-phosphate = a 1-acyl-sn-glycero-3-phosphate + phosphate</text>
        <dbReference type="Rhea" id="RHEA:34075"/>
        <dbReference type="ChEBI" id="CHEBI:43474"/>
        <dbReference type="ChEBI" id="CHEBI:57597"/>
        <dbReference type="ChEBI" id="CHEBI:57970"/>
        <dbReference type="ChEBI" id="CHEBI:59918"/>
        <dbReference type="EC" id="2.3.1.275"/>
    </reaction>
</comment>
<keyword evidence="1 10" id="KW-1003">Cell membrane</keyword>
<keyword evidence="9 10" id="KW-1208">Phospholipid metabolism</keyword>
<evidence type="ECO:0000256" key="2">
    <source>
        <dbReference type="ARBA" id="ARBA00022516"/>
    </source>
</evidence>
<keyword evidence="6 10" id="KW-0443">Lipid metabolism</keyword>
<keyword evidence="5 10" id="KW-1133">Transmembrane helix</keyword>
<dbReference type="Pfam" id="PF02660">
    <property type="entry name" value="G3P_acyltransf"/>
    <property type="match status" value="1"/>
</dbReference>
<proteinExistence type="inferred from homology"/>
<dbReference type="InterPro" id="IPR003811">
    <property type="entry name" value="G3P_acylTferase_PlsY"/>
</dbReference>
<comment type="subcellular location">
    <subcellularLocation>
        <location evidence="10">Cell membrane</location>
        <topology evidence="10">Multi-pass membrane protein</topology>
    </subcellularLocation>
</comment>
<comment type="similarity">
    <text evidence="10">Belongs to the PlsY family.</text>
</comment>
<evidence type="ECO:0000256" key="10">
    <source>
        <dbReference type="HAMAP-Rule" id="MF_01043"/>
    </source>
</evidence>
<accession>A0A6B1D7N8</accession>
<evidence type="ECO:0000256" key="9">
    <source>
        <dbReference type="ARBA" id="ARBA00023264"/>
    </source>
</evidence>
<comment type="caution">
    <text evidence="11">The sequence shown here is derived from an EMBL/GenBank/DDBJ whole genome shotgun (WGS) entry which is preliminary data.</text>
</comment>
<dbReference type="HAMAP" id="MF_01043">
    <property type="entry name" value="PlsY"/>
    <property type="match status" value="1"/>
</dbReference>
<evidence type="ECO:0000256" key="8">
    <source>
        <dbReference type="ARBA" id="ARBA00023209"/>
    </source>
</evidence>
<dbReference type="EMBL" id="VXMH01000055">
    <property type="protein sequence ID" value="MYC95412.1"/>
    <property type="molecule type" value="Genomic_DNA"/>
</dbReference>
<keyword evidence="2 10" id="KW-0444">Lipid biosynthesis</keyword>
<gene>
    <name evidence="10" type="primary">plsY</name>
    <name evidence="11" type="ORF">F4X14_10605</name>
</gene>
<evidence type="ECO:0000256" key="5">
    <source>
        <dbReference type="ARBA" id="ARBA00022989"/>
    </source>
</evidence>
<dbReference type="EC" id="2.3.1.275" evidence="10"/>
<keyword evidence="8 10" id="KW-0594">Phospholipid biosynthesis</keyword>
<reference evidence="11" key="1">
    <citation type="submission" date="2019-09" db="EMBL/GenBank/DDBJ databases">
        <title>Characterisation of the sponge microbiome using genome-centric metagenomics.</title>
        <authorList>
            <person name="Engelberts J.P."/>
            <person name="Robbins S.J."/>
            <person name="De Goeij J.M."/>
            <person name="Aranda M."/>
            <person name="Bell S.C."/>
            <person name="Webster N.S."/>
        </authorList>
    </citation>
    <scope>NUCLEOTIDE SEQUENCE</scope>
    <source>
        <strain evidence="11">SB0661_bin_32</strain>
    </source>
</reference>
<evidence type="ECO:0000256" key="1">
    <source>
        <dbReference type="ARBA" id="ARBA00022475"/>
    </source>
</evidence>
<feature type="transmembrane region" description="Helical" evidence="10">
    <location>
        <begin position="152"/>
        <end position="185"/>
    </location>
</feature>
<evidence type="ECO:0000313" key="11">
    <source>
        <dbReference type="EMBL" id="MYC95412.1"/>
    </source>
</evidence>
<dbReference type="AlphaFoldDB" id="A0A6B1D7N8"/>
<dbReference type="GO" id="GO:0043772">
    <property type="term" value="F:acyl-phosphate glycerol-3-phosphate acyltransferase activity"/>
    <property type="evidence" value="ECO:0007669"/>
    <property type="project" value="UniProtKB-UniRule"/>
</dbReference>
<comment type="pathway">
    <text evidence="10">Lipid metabolism; phospholipid metabolism.</text>
</comment>
<organism evidence="11">
    <name type="scientific">Caldilineaceae bacterium SB0661_bin_32</name>
    <dbReference type="NCBI Taxonomy" id="2605255"/>
    <lineage>
        <taxon>Bacteria</taxon>
        <taxon>Bacillati</taxon>
        <taxon>Chloroflexota</taxon>
        <taxon>Caldilineae</taxon>
        <taxon>Caldilineales</taxon>
        <taxon>Caldilineaceae</taxon>
    </lineage>
</organism>
<protein>
    <recommendedName>
        <fullName evidence="10">Glycerol-3-phosphate acyltransferase</fullName>
    </recommendedName>
    <alternativeName>
        <fullName evidence="10">Acyl-PO4 G3P acyltransferase</fullName>
    </alternativeName>
    <alternativeName>
        <fullName evidence="10">Acyl-phosphate--glycerol-3-phosphate acyltransferase</fullName>
    </alternativeName>
    <alternativeName>
        <fullName evidence="10">G3P acyltransferase</fullName>
        <shortName evidence="10">GPAT</shortName>
        <ecNumber evidence="10">2.3.1.275</ecNumber>
    </alternativeName>
    <alternativeName>
        <fullName evidence="10">Lysophosphatidic acid synthase</fullName>
        <shortName evidence="10">LPA synthase</shortName>
    </alternativeName>
</protein>
<dbReference type="GO" id="GO:0008654">
    <property type="term" value="P:phospholipid biosynthetic process"/>
    <property type="evidence" value="ECO:0007669"/>
    <property type="project" value="UniProtKB-UniRule"/>
</dbReference>
<dbReference type="UniPathway" id="UPA00085"/>
<dbReference type="PANTHER" id="PTHR30309:SF0">
    <property type="entry name" value="GLYCEROL-3-PHOSPHATE ACYLTRANSFERASE-RELATED"/>
    <property type="match status" value="1"/>
</dbReference>
<evidence type="ECO:0000256" key="6">
    <source>
        <dbReference type="ARBA" id="ARBA00023098"/>
    </source>
</evidence>
<feature type="transmembrane region" description="Helical" evidence="10">
    <location>
        <begin position="12"/>
        <end position="36"/>
    </location>
</feature>
<sequence length="204" mass="21406">MAASARLSRMNVILWLLTAYLCGSLPFSVWLGGLLLGKEIRHFGDGNPGGTNVIRAGSRALGVTVIVLDGLKGYLPVLAAQRLGDLPDSALAGAAVAAVAGHAFSIFLRFRGGKAVAVTFGIWAGLTGWSSLFVLGALLLLAYFTISIDGWAVIGAFCGLLVFLAVSGSPGAILPVWIGNGLILAWKHRLDLAQRPEIRLPFLQ</sequence>
<evidence type="ECO:0000256" key="7">
    <source>
        <dbReference type="ARBA" id="ARBA00023136"/>
    </source>
</evidence>
<dbReference type="SMART" id="SM01207">
    <property type="entry name" value="G3P_acyltransf"/>
    <property type="match status" value="1"/>
</dbReference>
<comment type="function">
    <text evidence="10">Catalyzes the transfer of an acyl group from acyl-phosphate (acyl-PO(4)) to glycerol-3-phosphate (G3P) to form lysophosphatidic acid (LPA). This enzyme utilizes acyl-phosphate as fatty acyl donor, but not acyl-CoA or acyl-ACP.</text>
</comment>
<feature type="transmembrane region" description="Helical" evidence="10">
    <location>
        <begin position="120"/>
        <end position="146"/>
    </location>
</feature>
<name>A0A6B1D7N8_9CHLR</name>
<dbReference type="PANTHER" id="PTHR30309">
    <property type="entry name" value="INNER MEMBRANE PROTEIN YGIH"/>
    <property type="match status" value="1"/>
</dbReference>
<keyword evidence="4 10" id="KW-0812">Transmembrane</keyword>
<keyword evidence="3 10" id="KW-0808">Transferase</keyword>
<evidence type="ECO:0000256" key="4">
    <source>
        <dbReference type="ARBA" id="ARBA00022692"/>
    </source>
</evidence>
<keyword evidence="7 10" id="KW-0472">Membrane</keyword>
<dbReference type="GO" id="GO:0005886">
    <property type="term" value="C:plasma membrane"/>
    <property type="evidence" value="ECO:0007669"/>
    <property type="project" value="UniProtKB-SubCell"/>
</dbReference>